<protein>
    <submittedName>
        <fullName evidence="1">Uncharacterized protein</fullName>
    </submittedName>
</protein>
<reference evidence="2" key="1">
    <citation type="submission" date="2018-12" db="EMBL/GenBank/DDBJ databases">
        <title>Genome sequence of Peanibacillus sp.</title>
        <authorList>
            <person name="Subramani G."/>
            <person name="Srinivasan S."/>
            <person name="Kim M.K."/>
        </authorList>
    </citation>
    <scope>NUCLEOTIDE SEQUENCE [LARGE SCALE GENOMIC DNA]</scope>
    <source>
        <strain evidence="2">18JY67-1</strain>
    </source>
</reference>
<dbReference type="AlphaFoldDB" id="A0A3S9AC06"/>
<organism evidence="1 2">
    <name type="scientific">Paenibacillus albus</name>
    <dbReference type="NCBI Taxonomy" id="2495582"/>
    <lineage>
        <taxon>Bacteria</taxon>
        <taxon>Bacillati</taxon>
        <taxon>Bacillota</taxon>
        <taxon>Bacilli</taxon>
        <taxon>Bacillales</taxon>
        <taxon>Paenibacillaceae</taxon>
        <taxon>Paenibacillus</taxon>
    </lineage>
</organism>
<dbReference type="EMBL" id="CP034437">
    <property type="protein sequence ID" value="AZN43254.1"/>
    <property type="molecule type" value="Genomic_DNA"/>
</dbReference>
<name>A0A3S9AC06_9BACL</name>
<accession>A0A3S9AC06</accession>
<dbReference type="Proteomes" id="UP000272528">
    <property type="component" value="Chromosome"/>
</dbReference>
<dbReference type="OrthoDB" id="1846249at2"/>
<proteinExistence type="predicted"/>
<evidence type="ECO:0000313" key="2">
    <source>
        <dbReference type="Proteomes" id="UP000272528"/>
    </source>
</evidence>
<keyword evidence="2" id="KW-1185">Reference proteome</keyword>
<gene>
    <name evidence="1" type="ORF">EJC50_28865</name>
</gene>
<sequence>MSKEYRMITAGVFAGKKRMKLHFIDNETEQILCGAHLSEYETRPREGVRVCKRCEAVHRRRGGTILEPVDIDAWLEEAYPDLMEDTVDEAVMERPAIIKEGH</sequence>
<dbReference type="KEGG" id="palb:EJC50_28865"/>
<evidence type="ECO:0000313" key="1">
    <source>
        <dbReference type="EMBL" id="AZN43254.1"/>
    </source>
</evidence>
<dbReference type="RefSeq" id="WP_126019631.1">
    <property type="nucleotide sequence ID" value="NZ_CP034437.1"/>
</dbReference>